<gene>
    <name evidence="3" type="ORF">P9B03_06765</name>
</gene>
<reference evidence="3 4" key="1">
    <citation type="submission" date="2023-03" db="EMBL/GenBank/DDBJ databases">
        <title>Bacillus Genome Sequencing.</title>
        <authorList>
            <person name="Dunlap C."/>
        </authorList>
    </citation>
    <scope>NUCLEOTIDE SEQUENCE [LARGE SCALE GENOMIC DNA]</scope>
    <source>
        <strain evidence="3 4">B-59205</strain>
    </source>
</reference>
<accession>A0AAW9NUK3</accession>
<name>A0AAW9NUK3_9BACL</name>
<dbReference type="PRINTS" id="PR00081">
    <property type="entry name" value="GDHRDH"/>
</dbReference>
<dbReference type="CDD" id="cd05233">
    <property type="entry name" value="SDR_c"/>
    <property type="match status" value="1"/>
</dbReference>
<evidence type="ECO:0000256" key="2">
    <source>
        <dbReference type="ARBA" id="ARBA00023002"/>
    </source>
</evidence>
<dbReference type="PANTHER" id="PTHR44196:SF1">
    <property type="entry name" value="DEHYDROGENASE_REDUCTASE SDR FAMILY MEMBER 7B"/>
    <property type="match status" value="1"/>
</dbReference>
<comment type="similarity">
    <text evidence="1">Belongs to the short-chain dehydrogenases/reductases (SDR) family.</text>
</comment>
<dbReference type="PANTHER" id="PTHR44196">
    <property type="entry name" value="DEHYDROGENASE/REDUCTASE SDR FAMILY MEMBER 7B"/>
    <property type="match status" value="1"/>
</dbReference>
<proteinExistence type="inferred from homology"/>
<dbReference type="GO" id="GO:0016491">
    <property type="term" value="F:oxidoreductase activity"/>
    <property type="evidence" value="ECO:0007669"/>
    <property type="project" value="UniProtKB-KW"/>
</dbReference>
<dbReference type="InterPro" id="IPR036291">
    <property type="entry name" value="NAD(P)-bd_dom_sf"/>
</dbReference>
<dbReference type="Proteomes" id="UP001344888">
    <property type="component" value="Unassembled WGS sequence"/>
</dbReference>
<evidence type="ECO:0000313" key="3">
    <source>
        <dbReference type="EMBL" id="MEC1178180.1"/>
    </source>
</evidence>
<dbReference type="InterPro" id="IPR002347">
    <property type="entry name" value="SDR_fam"/>
</dbReference>
<dbReference type="SUPFAM" id="SSF51735">
    <property type="entry name" value="NAD(P)-binding Rossmann-fold domains"/>
    <property type="match status" value="1"/>
</dbReference>
<dbReference type="PROSITE" id="PS00061">
    <property type="entry name" value="ADH_SHORT"/>
    <property type="match status" value="1"/>
</dbReference>
<evidence type="ECO:0000256" key="1">
    <source>
        <dbReference type="ARBA" id="ARBA00006484"/>
    </source>
</evidence>
<keyword evidence="2" id="KW-0560">Oxidoreductase</keyword>
<dbReference type="RefSeq" id="WP_326122714.1">
    <property type="nucleotide sequence ID" value="NZ_JARSFG010000010.1"/>
</dbReference>
<protein>
    <submittedName>
        <fullName evidence="3">SDR family NAD(P)-dependent oxidoreductase</fullName>
    </submittedName>
</protein>
<dbReference type="Gene3D" id="3.40.50.720">
    <property type="entry name" value="NAD(P)-binding Rossmann-like Domain"/>
    <property type="match status" value="1"/>
</dbReference>
<dbReference type="EMBL" id="JARSFG010000010">
    <property type="protein sequence ID" value="MEC1178180.1"/>
    <property type="molecule type" value="Genomic_DNA"/>
</dbReference>
<dbReference type="Pfam" id="PF00106">
    <property type="entry name" value="adh_short"/>
    <property type="match status" value="1"/>
</dbReference>
<dbReference type="AlphaFoldDB" id="A0AAW9NUK3"/>
<organism evidence="3 4">
    <name type="scientific">Metasolibacillus meyeri</name>
    <dbReference type="NCBI Taxonomy" id="1071052"/>
    <lineage>
        <taxon>Bacteria</taxon>
        <taxon>Bacillati</taxon>
        <taxon>Bacillota</taxon>
        <taxon>Bacilli</taxon>
        <taxon>Bacillales</taxon>
        <taxon>Caryophanaceae</taxon>
        <taxon>Metasolibacillus</taxon>
    </lineage>
</organism>
<dbReference type="InterPro" id="IPR020904">
    <property type="entry name" value="Sc_DH/Rdtase_CS"/>
</dbReference>
<sequence>MHKKTVLITGATSGLGLQMTKLCLAKGYEVYATGRNEVSLTTLKNLGANAIRADLRHVSQIDELIQQLPVLDVAIINAGIGIFESVYALADEEIDMMIDVNVKAPIFLAKRLTLKMQDGHFIFISSQAGKVATKKASVYAATKHAITGFIDGFRHEVAPYNIKVTGIFPGPIDTPFLQKADAAGTYRHAIAHFLLTPEQVANAVVKTIERPVRSVNLPRVMGFTSKLYALAPVLVEKFGGRFFNKK</sequence>
<dbReference type="GO" id="GO:0016020">
    <property type="term" value="C:membrane"/>
    <property type="evidence" value="ECO:0007669"/>
    <property type="project" value="TreeGrafter"/>
</dbReference>
<evidence type="ECO:0000313" key="4">
    <source>
        <dbReference type="Proteomes" id="UP001344888"/>
    </source>
</evidence>
<keyword evidence="4" id="KW-1185">Reference proteome</keyword>
<comment type="caution">
    <text evidence="3">The sequence shown here is derived from an EMBL/GenBank/DDBJ whole genome shotgun (WGS) entry which is preliminary data.</text>
</comment>